<sequence length="78" mass="8289">TYNVGKGGFFPFGIEGTLAGAATCFYAFVGFDLVATTGEESKNPQRAIPTSICFTLIVCSIIYCAISIVITLMVILQI</sequence>
<dbReference type="AlphaFoldDB" id="A0A820PCC5"/>
<keyword evidence="4 6" id="KW-1133">Transmembrane helix</keyword>
<dbReference type="Pfam" id="PF00324">
    <property type="entry name" value="AA_permease"/>
    <property type="match status" value="1"/>
</dbReference>
<evidence type="ECO:0000256" key="6">
    <source>
        <dbReference type="SAM" id="Phobius"/>
    </source>
</evidence>
<reference evidence="8" key="1">
    <citation type="submission" date="2021-02" db="EMBL/GenBank/DDBJ databases">
        <authorList>
            <person name="Nowell W R."/>
        </authorList>
    </citation>
    <scope>NUCLEOTIDE SEQUENCE</scope>
</reference>
<feature type="domain" description="Amino acid permease/ SLC12A" evidence="7">
    <location>
        <begin position="5"/>
        <end position="74"/>
    </location>
</feature>
<dbReference type="Gene3D" id="1.20.1740.10">
    <property type="entry name" value="Amino acid/polyamine transporter I"/>
    <property type="match status" value="1"/>
</dbReference>
<organism evidence="8 9">
    <name type="scientific">Rotaria sordida</name>
    <dbReference type="NCBI Taxonomy" id="392033"/>
    <lineage>
        <taxon>Eukaryota</taxon>
        <taxon>Metazoa</taxon>
        <taxon>Spiralia</taxon>
        <taxon>Gnathifera</taxon>
        <taxon>Rotifera</taxon>
        <taxon>Eurotatoria</taxon>
        <taxon>Bdelloidea</taxon>
        <taxon>Philodinida</taxon>
        <taxon>Philodinidae</taxon>
        <taxon>Rotaria</taxon>
    </lineage>
</organism>
<proteinExistence type="predicted"/>
<protein>
    <recommendedName>
        <fullName evidence="7">Amino acid permease/ SLC12A domain-containing protein</fullName>
    </recommendedName>
</protein>
<gene>
    <name evidence="8" type="ORF">JBS370_LOCUS43439</name>
</gene>
<feature type="transmembrane region" description="Helical" evidence="6">
    <location>
        <begin position="12"/>
        <end position="35"/>
    </location>
</feature>
<keyword evidence="5 6" id="KW-0472">Membrane</keyword>
<feature type="transmembrane region" description="Helical" evidence="6">
    <location>
        <begin position="47"/>
        <end position="76"/>
    </location>
</feature>
<evidence type="ECO:0000259" key="7">
    <source>
        <dbReference type="Pfam" id="PF00324"/>
    </source>
</evidence>
<evidence type="ECO:0000256" key="4">
    <source>
        <dbReference type="ARBA" id="ARBA00022989"/>
    </source>
</evidence>
<accession>A0A820PCC5</accession>
<evidence type="ECO:0000256" key="3">
    <source>
        <dbReference type="ARBA" id="ARBA00022692"/>
    </source>
</evidence>
<dbReference type="EMBL" id="CAJOBD010067065">
    <property type="protein sequence ID" value="CAF4400747.1"/>
    <property type="molecule type" value="Genomic_DNA"/>
</dbReference>
<evidence type="ECO:0000313" key="9">
    <source>
        <dbReference type="Proteomes" id="UP000663836"/>
    </source>
</evidence>
<name>A0A820PCC5_9BILA</name>
<evidence type="ECO:0000256" key="2">
    <source>
        <dbReference type="ARBA" id="ARBA00022448"/>
    </source>
</evidence>
<comment type="caution">
    <text evidence="8">The sequence shown here is derived from an EMBL/GenBank/DDBJ whole genome shotgun (WGS) entry which is preliminary data.</text>
</comment>
<dbReference type="GO" id="GO:0015171">
    <property type="term" value="F:amino acid transmembrane transporter activity"/>
    <property type="evidence" value="ECO:0007669"/>
    <property type="project" value="TreeGrafter"/>
</dbReference>
<evidence type="ECO:0000256" key="1">
    <source>
        <dbReference type="ARBA" id="ARBA00004141"/>
    </source>
</evidence>
<dbReference type="PANTHER" id="PTHR43243:SF4">
    <property type="entry name" value="CATIONIC AMINO ACID TRANSPORTER 4"/>
    <property type="match status" value="1"/>
</dbReference>
<evidence type="ECO:0000256" key="5">
    <source>
        <dbReference type="ARBA" id="ARBA00023136"/>
    </source>
</evidence>
<evidence type="ECO:0000313" key="8">
    <source>
        <dbReference type="EMBL" id="CAF4400747.1"/>
    </source>
</evidence>
<keyword evidence="2" id="KW-0813">Transport</keyword>
<dbReference type="PANTHER" id="PTHR43243">
    <property type="entry name" value="INNER MEMBRANE TRANSPORTER YGJI-RELATED"/>
    <property type="match status" value="1"/>
</dbReference>
<feature type="non-terminal residue" evidence="8">
    <location>
        <position position="1"/>
    </location>
</feature>
<dbReference type="Proteomes" id="UP000663836">
    <property type="component" value="Unassembled WGS sequence"/>
</dbReference>
<comment type="subcellular location">
    <subcellularLocation>
        <location evidence="1">Membrane</location>
        <topology evidence="1">Multi-pass membrane protein</topology>
    </subcellularLocation>
</comment>
<dbReference type="InterPro" id="IPR004841">
    <property type="entry name" value="AA-permease/SLC12A_dom"/>
</dbReference>
<keyword evidence="3 6" id="KW-0812">Transmembrane</keyword>
<dbReference type="GO" id="GO:0005886">
    <property type="term" value="C:plasma membrane"/>
    <property type="evidence" value="ECO:0007669"/>
    <property type="project" value="TreeGrafter"/>
</dbReference>